<dbReference type="AlphaFoldDB" id="A0ABD1K9L5"/>
<dbReference type="GO" id="GO:0004843">
    <property type="term" value="F:cysteine-type deubiquitinase activity"/>
    <property type="evidence" value="ECO:0007669"/>
    <property type="project" value="UniProtKB-UniRule"/>
</dbReference>
<feature type="compositionally biased region" description="Low complexity" evidence="3">
    <location>
        <begin position="39"/>
        <end position="49"/>
    </location>
</feature>
<keyword evidence="2" id="KW-0378">Hydrolase</keyword>
<protein>
    <recommendedName>
        <fullName evidence="2">Ubiquitin carboxyl-terminal hydrolase MINDY</fullName>
        <ecNumber evidence="2">3.4.19.12</ecNumber>
    </recommendedName>
</protein>
<evidence type="ECO:0000313" key="5">
    <source>
        <dbReference type="EMBL" id="KAL2095731.1"/>
    </source>
</evidence>
<dbReference type="InterPro" id="IPR039785">
    <property type="entry name" value="MINY3/4"/>
</dbReference>
<evidence type="ECO:0000256" key="3">
    <source>
        <dbReference type="SAM" id="MobiDB-lite"/>
    </source>
</evidence>
<feature type="domain" description="Deubiquitinating enzyme MINDY-3/4 conserved" evidence="4">
    <location>
        <begin position="111"/>
        <end position="467"/>
    </location>
</feature>
<dbReference type="Pfam" id="PF13898">
    <property type="entry name" value="MINDY-3_4_CD"/>
    <property type="match status" value="1"/>
</dbReference>
<feature type="compositionally biased region" description="Basic and acidic residues" evidence="3">
    <location>
        <begin position="8"/>
        <end position="17"/>
    </location>
</feature>
<dbReference type="GO" id="GO:0006508">
    <property type="term" value="P:proteolysis"/>
    <property type="evidence" value="ECO:0007669"/>
    <property type="project" value="UniProtKB-KW"/>
</dbReference>
<organism evidence="5 6">
    <name type="scientific">Coilia grayii</name>
    <name type="common">Gray's grenadier anchovy</name>
    <dbReference type="NCBI Taxonomy" id="363190"/>
    <lineage>
        <taxon>Eukaryota</taxon>
        <taxon>Metazoa</taxon>
        <taxon>Chordata</taxon>
        <taxon>Craniata</taxon>
        <taxon>Vertebrata</taxon>
        <taxon>Euteleostomi</taxon>
        <taxon>Actinopterygii</taxon>
        <taxon>Neopterygii</taxon>
        <taxon>Teleostei</taxon>
        <taxon>Clupei</taxon>
        <taxon>Clupeiformes</taxon>
        <taxon>Clupeoidei</taxon>
        <taxon>Engraulidae</taxon>
        <taxon>Coilinae</taxon>
        <taxon>Coilia</taxon>
    </lineage>
</organism>
<comment type="caution">
    <text evidence="5">The sequence shown here is derived from an EMBL/GenBank/DDBJ whole genome shotgun (WGS) entry which is preliminary data.</text>
</comment>
<feature type="region of interest" description="Disordered" evidence="3">
    <location>
        <begin position="1"/>
        <end position="20"/>
    </location>
</feature>
<gene>
    <name evidence="5" type="ORF">ACEWY4_007879</name>
</gene>
<keyword evidence="6" id="KW-1185">Reference proteome</keyword>
<comment type="function">
    <text evidence="2">Hydrolase that can remove 'Lys-48'-linked conjugated ubiquitin from proteins.</text>
</comment>
<reference evidence="5 6" key="1">
    <citation type="submission" date="2024-09" db="EMBL/GenBank/DDBJ databases">
        <title>A chromosome-level genome assembly of Gray's grenadier anchovy, Coilia grayii.</title>
        <authorList>
            <person name="Fu Z."/>
        </authorList>
    </citation>
    <scope>NUCLEOTIDE SEQUENCE [LARGE SCALE GENOMIC DNA]</scope>
    <source>
        <strain evidence="5">G4</strain>
        <tissue evidence="5">Muscle</tissue>
    </source>
</reference>
<proteinExistence type="inferred from homology"/>
<keyword evidence="2" id="KW-0645">Protease</keyword>
<dbReference type="EC" id="3.4.19.12" evidence="2"/>
<keyword evidence="2" id="KW-0833">Ubl conjugation pathway</keyword>
<dbReference type="InterPro" id="IPR025257">
    <property type="entry name" value="MINDY-3/4_CD"/>
</dbReference>
<dbReference type="PANTHER" id="PTHR12473:SF18">
    <property type="entry name" value="INACTIVE UBIQUITIN CARBOXYL-TERMINAL HYDROLASE MINDY-4B"/>
    <property type="match status" value="1"/>
</dbReference>
<sequence>MAQGPDNTEIHKRKDDSSEVEEILRQLADLQRRRALPVLPFCPCSSSSPQRPPERHKEEDAEDVCRSASASKPSCGQAHQLTVPHYIPRGLAVPLSLGGEPVSPELAVNLRKILFGNVFHVFNYEWKKSFFKFREPYSVLSYALEAERGGARAVQMVVQANMLKYLLFSRKTDSDCYSVQSLEEVDEKEQEQALAAALAGIMWSAGDEEAATVALVTSECCSTPLLDYKPDNFTEKLQLFHFVKREDTQKFIYDHIQCFKEEGSHGVILFLYGLILSRTIDRLKKDLDKTTTHLLQQSLGNFVCRQALLNLLLTGRANPNVFNGTLLYDENGDRLEHPLHGVLARSDVGYLHWSREQVQQGKLPVVGSMLKTPKLPIWLCSINDTYSVIFSPHRSLLSDWKMEHLFHLYFYNGQSAQTSTAMLTIDTHSHHWEVEKGDVQGDPEKRFPSVEMTIRTKWEGAAIDWNGTVPFF</sequence>
<evidence type="ECO:0000256" key="2">
    <source>
        <dbReference type="RuleBase" id="RU367088"/>
    </source>
</evidence>
<evidence type="ECO:0000259" key="4">
    <source>
        <dbReference type="SMART" id="SM01174"/>
    </source>
</evidence>
<evidence type="ECO:0000313" key="6">
    <source>
        <dbReference type="Proteomes" id="UP001591681"/>
    </source>
</evidence>
<dbReference type="GO" id="GO:1990380">
    <property type="term" value="F:K48-linked deubiquitinase activity"/>
    <property type="evidence" value="ECO:0007669"/>
    <property type="project" value="UniProtKB-UniRule"/>
</dbReference>
<feature type="compositionally biased region" description="Basic and acidic residues" evidence="3">
    <location>
        <begin position="52"/>
        <end position="65"/>
    </location>
</feature>
<dbReference type="PANTHER" id="PTHR12473">
    <property type="entry name" value="UBIQUITIN CARBOXYL-TERMINAL HYDROLASE MINDY-4-RELATED"/>
    <property type="match status" value="1"/>
</dbReference>
<keyword evidence="2" id="KW-0788">Thiol protease</keyword>
<comment type="catalytic activity">
    <reaction evidence="2">
        <text>Thiol-dependent hydrolysis of ester, thioester, amide, peptide and isopeptide bonds formed by the C-terminal Gly of ubiquitin (a 76-residue protein attached to proteins as an intracellular targeting signal).</text>
        <dbReference type="EC" id="3.4.19.12"/>
    </reaction>
</comment>
<comment type="similarity">
    <text evidence="1 2">Belongs to the MINDY deubiquitinase family. FAM188 subfamily.</text>
</comment>
<accession>A0ABD1K9L5</accession>
<name>A0ABD1K9L5_9TELE</name>
<feature type="region of interest" description="Disordered" evidence="3">
    <location>
        <begin position="39"/>
        <end position="72"/>
    </location>
</feature>
<evidence type="ECO:0000256" key="1">
    <source>
        <dbReference type="ARBA" id="ARBA00011074"/>
    </source>
</evidence>
<dbReference type="SMART" id="SM01174">
    <property type="entry name" value="DUF4205"/>
    <property type="match status" value="1"/>
</dbReference>
<dbReference type="Proteomes" id="UP001591681">
    <property type="component" value="Unassembled WGS sequence"/>
</dbReference>
<dbReference type="EMBL" id="JBHFQA010000007">
    <property type="protein sequence ID" value="KAL2095731.1"/>
    <property type="molecule type" value="Genomic_DNA"/>
</dbReference>